<protein>
    <recommendedName>
        <fullName evidence="1">Post-GPI attachment to proteins factor 3</fullName>
    </recommendedName>
</protein>
<keyword evidence="1" id="KW-1133">Transmembrane helix</keyword>
<comment type="similarity">
    <text evidence="1">Belongs to the PGAP3 family.</text>
</comment>
<reference evidence="2" key="1">
    <citation type="submission" date="2018-11" db="EMBL/GenBank/DDBJ databases">
        <authorList>
            <consortium name="Genoscope - CEA"/>
            <person name="William W."/>
        </authorList>
    </citation>
    <scope>NUCLEOTIDE SEQUENCE</scope>
</reference>
<dbReference type="GO" id="GO:0006506">
    <property type="term" value="P:GPI anchor biosynthetic process"/>
    <property type="evidence" value="ECO:0007669"/>
    <property type="project" value="UniProtKB-KW"/>
</dbReference>
<dbReference type="Pfam" id="PF04080">
    <property type="entry name" value="Per1"/>
    <property type="match status" value="1"/>
</dbReference>
<keyword evidence="1" id="KW-0333">Golgi apparatus</keyword>
<feature type="transmembrane region" description="Helical" evidence="1">
    <location>
        <begin position="55"/>
        <end position="76"/>
    </location>
</feature>
<feature type="transmembrane region" description="Helical" evidence="1">
    <location>
        <begin position="128"/>
        <end position="147"/>
    </location>
</feature>
<dbReference type="EMBL" id="LR031875">
    <property type="protein sequence ID" value="VDD30820.1"/>
    <property type="molecule type" value="Genomic_DNA"/>
</dbReference>
<comment type="caution">
    <text evidence="1">Lacks conserved residue(s) required for the propagation of feature annotation.</text>
</comment>
<dbReference type="PANTHER" id="PTHR13148:SF13">
    <property type="entry name" value="POST-GPI ATTACHMENT TO PROTEINS FACTOR 3"/>
    <property type="match status" value="1"/>
</dbReference>
<dbReference type="GO" id="GO:0005789">
    <property type="term" value="C:endoplasmic reticulum membrane"/>
    <property type="evidence" value="ECO:0007669"/>
    <property type="project" value="TreeGrafter"/>
</dbReference>
<comment type="subcellular location">
    <subcellularLocation>
        <location evidence="1">Golgi apparatus membrane</location>
        <topology evidence="1">Multi-pass membrane protein</topology>
    </subcellularLocation>
</comment>
<dbReference type="GO" id="GO:0000139">
    <property type="term" value="C:Golgi membrane"/>
    <property type="evidence" value="ECO:0007669"/>
    <property type="project" value="UniProtKB-SubCell"/>
</dbReference>
<dbReference type="AlphaFoldDB" id="A0A3P6DT56"/>
<gene>
    <name evidence="2" type="ORF">BOLC9T56143H</name>
</gene>
<sequence length="151" mass="17177">MTVTLRINEAGLLLEFLTLATHCMPGSMENTMETDMVAMMRRAHGHCQEPASVTFSVLSLAIHFHVWLSFFITLYYKLPLKQDRTVFHTRDVDITKSLDYSSAIAVLGFSLIVSILRTFDVWVEAARVMVSAPVLALVTTHVLYINFYKLY</sequence>
<feature type="transmembrane region" description="Helical" evidence="1">
    <location>
        <begin position="97"/>
        <end position="116"/>
    </location>
</feature>
<organism evidence="2">
    <name type="scientific">Brassica oleracea</name>
    <name type="common">Wild cabbage</name>
    <dbReference type="NCBI Taxonomy" id="3712"/>
    <lineage>
        <taxon>Eukaryota</taxon>
        <taxon>Viridiplantae</taxon>
        <taxon>Streptophyta</taxon>
        <taxon>Embryophyta</taxon>
        <taxon>Tracheophyta</taxon>
        <taxon>Spermatophyta</taxon>
        <taxon>Magnoliopsida</taxon>
        <taxon>eudicotyledons</taxon>
        <taxon>Gunneridae</taxon>
        <taxon>Pentapetalae</taxon>
        <taxon>rosids</taxon>
        <taxon>malvids</taxon>
        <taxon>Brassicales</taxon>
        <taxon>Brassicaceae</taxon>
        <taxon>Brassiceae</taxon>
        <taxon>Brassica</taxon>
    </lineage>
</organism>
<name>A0A3P6DT56_BRAOL</name>
<accession>A0A3P6DT56</accession>
<dbReference type="InterPro" id="IPR007217">
    <property type="entry name" value="Per1-like"/>
</dbReference>
<dbReference type="PANTHER" id="PTHR13148">
    <property type="entry name" value="PER1-RELATED"/>
    <property type="match status" value="1"/>
</dbReference>
<keyword evidence="1" id="KW-0337">GPI-anchor biosynthesis</keyword>
<keyword evidence="1" id="KW-0472">Membrane</keyword>
<keyword evidence="1" id="KW-0812">Transmembrane</keyword>
<evidence type="ECO:0000313" key="2">
    <source>
        <dbReference type="EMBL" id="VDD30820.1"/>
    </source>
</evidence>
<proteinExistence type="inferred from homology"/>
<evidence type="ECO:0000256" key="1">
    <source>
        <dbReference type="RuleBase" id="RU365066"/>
    </source>
</evidence>
<dbReference type="GO" id="GO:0016788">
    <property type="term" value="F:hydrolase activity, acting on ester bonds"/>
    <property type="evidence" value="ECO:0007669"/>
    <property type="project" value="TreeGrafter"/>
</dbReference>
<comment type="function">
    <text evidence="1">Involved in the lipid remodeling steps of GPI-anchor maturation.</text>
</comment>